<evidence type="ECO:0000256" key="2">
    <source>
        <dbReference type="ARBA" id="ARBA00022964"/>
    </source>
</evidence>
<dbReference type="Gene3D" id="2.60.130.10">
    <property type="entry name" value="Aromatic compound dioxygenase"/>
    <property type="match status" value="1"/>
</dbReference>
<dbReference type="GO" id="GO:0008199">
    <property type="term" value="F:ferric iron binding"/>
    <property type="evidence" value="ECO:0007669"/>
    <property type="project" value="InterPro"/>
</dbReference>
<comment type="similarity">
    <text evidence="1">Belongs to the intradiol ring-cleavage dioxygenase family.</text>
</comment>
<dbReference type="STRING" id="1962155.B1813_21745"/>
<organism evidence="5 6">
    <name type="scientific">Saccharomonospora piscinae</name>
    <dbReference type="NCBI Taxonomy" id="687388"/>
    <lineage>
        <taxon>Bacteria</taxon>
        <taxon>Bacillati</taxon>
        <taxon>Actinomycetota</taxon>
        <taxon>Actinomycetes</taxon>
        <taxon>Pseudonocardiales</taxon>
        <taxon>Pseudonocardiaceae</taxon>
        <taxon>Saccharomonospora</taxon>
    </lineage>
</organism>
<proteinExistence type="inferred from homology"/>
<dbReference type="InterPro" id="IPR000627">
    <property type="entry name" value="Intradiol_dOase_C"/>
</dbReference>
<feature type="domain" description="Intradiol ring-cleavage dioxygenases" evidence="4">
    <location>
        <begin position="38"/>
        <end position="173"/>
    </location>
</feature>
<keyword evidence="2 5" id="KW-0223">Dioxygenase</keyword>
<reference evidence="5 6" key="1">
    <citation type="submission" date="2017-02" db="EMBL/GenBank/DDBJ databases">
        <title>Draft genome of Saccharomonospora sp. 154.</title>
        <authorList>
            <person name="Alonso-Carmona G.S."/>
            <person name="De La Haba R."/>
            <person name="Vera-Gargallo B."/>
            <person name="Sandoval-Trujillo A.H."/>
            <person name="Ramirez-Duran N."/>
            <person name="Ventosa A."/>
        </authorList>
    </citation>
    <scope>NUCLEOTIDE SEQUENCE [LARGE SCALE GENOMIC DNA]</scope>
    <source>
        <strain evidence="5 6">LRS4.154</strain>
    </source>
</reference>
<keyword evidence="6" id="KW-1185">Reference proteome</keyword>
<dbReference type="CDD" id="cd03463">
    <property type="entry name" value="3_4-PCD_alpha"/>
    <property type="match status" value="1"/>
</dbReference>
<dbReference type="GO" id="GO:0018578">
    <property type="term" value="F:protocatechuate 3,4-dioxygenase activity"/>
    <property type="evidence" value="ECO:0007669"/>
    <property type="project" value="InterPro"/>
</dbReference>
<name>A0A1V8ZXM8_SACPI</name>
<evidence type="ECO:0000313" key="6">
    <source>
        <dbReference type="Proteomes" id="UP000192591"/>
    </source>
</evidence>
<dbReference type="InterPro" id="IPR015889">
    <property type="entry name" value="Intradiol_dOase_core"/>
</dbReference>
<comment type="caution">
    <text evidence="5">The sequence shown here is derived from an EMBL/GenBank/DDBJ whole genome shotgun (WGS) entry which is preliminary data.</text>
</comment>
<dbReference type="Proteomes" id="UP000192591">
    <property type="component" value="Unassembled WGS sequence"/>
</dbReference>
<dbReference type="Pfam" id="PF00775">
    <property type="entry name" value="Dioxygenase_C"/>
    <property type="match status" value="1"/>
</dbReference>
<dbReference type="OrthoDB" id="4417174at2"/>
<accession>A0A1V8ZXM8</accession>
<dbReference type="InterPro" id="IPR050770">
    <property type="entry name" value="Intradiol_RC_Dioxygenase"/>
</dbReference>
<dbReference type="InterPro" id="IPR012786">
    <property type="entry name" value="Protocat_dOase_a"/>
</dbReference>
<evidence type="ECO:0000256" key="3">
    <source>
        <dbReference type="ARBA" id="ARBA00023002"/>
    </source>
</evidence>
<evidence type="ECO:0000256" key="1">
    <source>
        <dbReference type="ARBA" id="ARBA00007825"/>
    </source>
</evidence>
<gene>
    <name evidence="5" type="ORF">B1813_21745</name>
</gene>
<dbReference type="NCBIfam" id="TIGR02423">
    <property type="entry name" value="protocat_alph"/>
    <property type="match status" value="1"/>
</dbReference>
<dbReference type="AlphaFoldDB" id="A0A1V8ZXM8"/>
<evidence type="ECO:0000259" key="4">
    <source>
        <dbReference type="Pfam" id="PF00775"/>
    </source>
</evidence>
<dbReference type="SUPFAM" id="SSF49482">
    <property type="entry name" value="Aromatic compound dioxygenase"/>
    <property type="match status" value="1"/>
</dbReference>
<protein>
    <submittedName>
        <fullName evidence="5">Protocatechuate 3,4-dioxygenase subunit alpha</fullName>
    </submittedName>
</protein>
<dbReference type="PANTHER" id="PTHR33711">
    <property type="entry name" value="DIOXYGENASE, PUTATIVE (AFU_ORTHOLOGUE AFUA_2G02910)-RELATED"/>
    <property type="match status" value="1"/>
</dbReference>
<evidence type="ECO:0000313" key="5">
    <source>
        <dbReference type="EMBL" id="OQO89551.1"/>
    </source>
</evidence>
<sequence>MSQARFLSTPSQTVGPYLSIGLPWEDGPTVVPEGTAGAVWLRGVVTDGDGALVPDALIETWQADPEGRFDHPGDPRGARPGFRGFGRCPTNGDGEYAIRTLLPGAVPGQAPHIDMSVFARGLLHRVVTRVYFPDFAEANAADPVLASVPERRRHTLLARRADDGYRFDVRLQGDGETVFFDV</sequence>
<dbReference type="PANTHER" id="PTHR33711:SF9">
    <property type="entry name" value="PROTOCATECHUATE 3,4-DIOXYGENASE ALPHA CHAIN"/>
    <property type="match status" value="1"/>
</dbReference>
<keyword evidence="3" id="KW-0560">Oxidoreductase</keyword>
<dbReference type="EMBL" id="MWIH01000009">
    <property type="protein sequence ID" value="OQO89551.1"/>
    <property type="molecule type" value="Genomic_DNA"/>
</dbReference>
<dbReference type="RefSeq" id="WP_024875806.1">
    <property type="nucleotide sequence ID" value="NZ_AZUM01000003.1"/>
</dbReference>